<keyword evidence="1" id="KW-1133">Transmembrane helix</keyword>
<dbReference type="PANTHER" id="PTHR12905">
    <property type="entry name" value="METALLOPHOSPHOESTERASE"/>
    <property type="match status" value="1"/>
</dbReference>
<name>A0A2B7Y474_9EURO</name>
<evidence type="ECO:0000313" key="4">
    <source>
        <dbReference type="Proteomes" id="UP000223968"/>
    </source>
</evidence>
<evidence type="ECO:0000313" key="3">
    <source>
        <dbReference type="EMBL" id="PGH15833.1"/>
    </source>
</evidence>
<dbReference type="GO" id="GO:0016787">
    <property type="term" value="F:hydrolase activity"/>
    <property type="evidence" value="ECO:0007669"/>
    <property type="project" value="InterPro"/>
</dbReference>
<protein>
    <recommendedName>
        <fullName evidence="2">Calcineurin-like phosphoesterase domain-containing protein</fullName>
    </recommendedName>
</protein>
<keyword evidence="4" id="KW-1185">Reference proteome</keyword>
<organism evidence="3 4">
    <name type="scientific">Helicocarpus griseus UAMH5409</name>
    <dbReference type="NCBI Taxonomy" id="1447875"/>
    <lineage>
        <taxon>Eukaryota</taxon>
        <taxon>Fungi</taxon>
        <taxon>Dikarya</taxon>
        <taxon>Ascomycota</taxon>
        <taxon>Pezizomycotina</taxon>
        <taxon>Eurotiomycetes</taxon>
        <taxon>Eurotiomycetidae</taxon>
        <taxon>Onygenales</taxon>
        <taxon>Ajellomycetaceae</taxon>
        <taxon>Helicocarpus</taxon>
    </lineage>
</organism>
<dbReference type="InterPro" id="IPR004843">
    <property type="entry name" value="Calcineurin-like_PHP"/>
</dbReference>
<feature type="transmembrane region" description="Helical" evidence="1">
    <location>
        <begin position="259"/>
        <end position="279"/>
    </location>
</feature>
<keyword evidence="1" id="KW-0812">Transmembrane</keyword>
<dbReference type="Gene3D" id="3.60.21.10">
    <property type="match status" value="1"/>
</dbReference>
<dbReference type="AlphaFoldDB" id="A0A2B7Y474"/>
<dbReference type="Pfam" id="PF00149">
    <property type="entry name" value="Metallophos"/>
    <property type="match status" value="1"/>
</dbReference>
<dbReference type="CDD" id="cd07379">
    <property type="entry name" value="MPP_239FB"/>
    <property type="match status" value="1"/>
</dbReference>
<reference evidence="3 4" key="1">
    <citation type="submission" date="2017-10" db="EMBL/GenBank/DDBJ databases">
        <title>Comparative genomics in systemic dimorphic fungi from Ajellomycetaceae.</title>
        <authorList>
            <person name="Munoz J.F."/>
            <person name="Mcewen J.G."/>
            <person name="Clay O.K."/>
            <person name="Cuomo C.A."/>
        </authorList>
    </citation>
    <scope>NUCLEOTIDE SEQUENCE [LARGE SCALE GENOMIC DNA]</scope>
    <source>
        <strain evidence="3 4">UAMH5409</strain>
    </source>
</reference>
<dbReference type="InterPro" id="IPR051693">
    <property type="entry name" value="UPF0046_metallophosphoest"/>
</dbReference>
<dbReference type="EMBL" id="PDNB01000022">
    <property type="protein sequence ID" value="PGH15833.1"/>
    <property type="molecule type" value="Genomic_DNA"/>
</dbReference>
<feature type="domain" description="Calcineurin-like phosphoesterase" evidence="2">
    <location>
        <begin position="56"/>
        <end position="232"/>
    </location>
</feature>
<gene>
    <name evidence="3" type="ORF">AJ79_02214</name>
</gene>
<dbReference type="PANTHER" id="PTHR12905:SF28">
    <property type="entry name" value="RHAMNOGALACTURONATE LYASE C-RELATED"/>
    <property type="match status" value="1"/>
</dbReference>
<accession>A0A2B7Y474</accession>
<dbReference type="Proteomes" id="UP000223968">
    <property type="component" value="Unassembled WGS sequence"/>
</dbReference>
<keyword evidence="1" id="KW-0472">Membrane</keyword>
<proteinExistence type="predicted"/>
<dbReference type="InterPro" id="IPR029052">
    <property type="entry name" value="Metallo-depent_PP-like"/>
</dbReference>
<comment type="caution">
    <text evidence="3">The sequence shown here is derived from an EMBL/GenBank/DDBJ whole genome shotgun (WGS) entry which is preliminary data.</text>
</comment>
<dbReference type="SUPFAM" id="SSF56300">
    <property type="entry name" value="Metallo-dependent phosphatases"/>
    <property type="match status" value="1"/>
</dbReference>
<evidence type="ECO:0000256" key="1">
    <source>
        <dbReference type="SAM" id="Phobius"/>
    </source>
</evidence>
<sequence>MAGKSISPPSIGQPKPRPNFLVSAATNLHSWYGKKSYRSSSSKNLSTNSNNIKVVCVADTHNTQQDLPPGDLLVHAGDLSQYGTFDEIQKQLNWLSAQPHKFKVAIAGNHDLLLDADFCNTHPDRELEDGRETAYKFTNNSVELEFDDTGRKVKIFGSPLTPRFGNFAFQYDRAEAEAGVWERLGIPRDTDILLMHGPPAGLLDDDGKGCEHLLKELWRIQPRLMVFGHIHPGRGQRRIRFDEIEACYEDIILKRPRQLLNFLVLTWKIAWVVFVGVILRQRGDNRAAGCSESQLVNAVVVGGKNGSERREAICVVI</sequence>
<dbReference type="OrthoDB" id="630188at2759"/>
<evidence type="ECO:0000259" key="2">
    <source>
        <dbReference type="Pfam" id="PF00149"/>
    </source>
</evidence>